<organism evidence="1 2">
    <name type="scientific">Gigaspora margarita</name>
    <dbReference type="NCBI Taxonomy" id="4874"/>
    <lineage>
        <taxon>Eukaryota</taxon>
        <taxon>Fungi</taxon>
        <taxon>Fungi incertae sedis</taxon>
        <taxon>Mucoromycota</taxon>
        <taxon>Glomeromycotina</taxon>
        <taxon>Glomeromycetes</taxon>
        <taxon>Diversisporales</taxon>
        <taxon>Gigasporaceae</taxon>
        <taxon>Gigaspora</taxon>
    </lineage>
</organism>
<evidence type="ECO:0000313" key="2">
    <source>
        <dbReference type="Proteomes" id="UP000789901"/>
    </source>
</evidence>
<protein>
    <submittedName>
        <fullName evidence="1">8509_t:CDS:1</fullName>
    </submittedName>
</protein>
<dbReference type="EMBL" id="CAJVQB010066016">
    <property type="protein sequence ID" value="CAG8841494.1"/>
    <property type="molecule type" value="Genomic_DNA"/>
</dbReference>
<name>A0ABN7WUX8_GIGMA</name>
<sequence>PLNQIFESNLVGKHNDMSIETESNSIVDSELVETKPSYSQIVVGNKNNYGHKADSTVNKFKQRKKTWTSHILTKLIVLQPKELKPFDTELWD</sequence>
<accession>A0ABN7WUX8</accession>
<feature type="non-terminal residue" evidence="1">
    <location>
        <position position="1"/>
    </location>
</feature>
<comment type="caution">
    <text evidence="1">The sequence shown here is derived from an EMBL/GenBank/DDBJ whole genome shotgun (WGS) entry which is preliminary data.</text>
</comment>
<gene>
    <name evidence="1" type="ORF">GMARGA_LOCUS35459</name>
</gene>
<proteinExistence type="predicted"/>
<reference evidence="1 2" key="1">
    <citation type="submission" date="2021-06" db="EMBL/GenBank/DDBJ databases">
        <authorList>
            <person name="Kallberg Y."/>
            <person name="Tangrot J."/>
            <person name="Rosling A."/>
        </authorList>
    </citation>
    <scope>NUCLEOTIDE SEQUENCE [LARGE SCALE GENOMIC DNA]</scope>
    <source>
        <strain evidence="1 2">120-4 pot B 10/14</strain>
    </source>
</reference>
<keyword evidence="2" id="KW-1185">Reference proteome</keyword>
<dbReference type="Proteomes" id="UP000789901">
    <property type="component" value="Unassembled WGS sequence"/>
</dbReference>
<evidence type="ECO:0000313" key="1">
    <source>
        <dbReference type="EMBL" id="CAG8841494.1"/>
    </source>
</evidence>